<protein>
    <submittedName>
        <fullName evidence="7">Monogalactosyldiacylglycerol synthase</fullName>
    </submittedName>
</protein>
<dbReference type="Pfam" id="PF04101">
    <property type="entry name" value="Glyco_tran_28_C"/>
    <property type="match status" value="1"/>
</dbReference>
<dbReference type="Gene3D" id="3.40.50.2000">
    <property type="entry name" value="Glycogen Phosphorylase B"/>
    <property type="match status" value="1"/>
</dbReference>
<evidence type="ECO:0000256" key="2">
    <source>
        <dbReference type="ARBA" id="ARBA00006962"/>
    </source>
</evidence>
<feature type="domain" description="Glycosyl transferase family 28 C-terminal" evidence="5">
    <location>
        <begin position="207"/>
        <end position="350"/>
    </location>
</feature>
<dbReference type="InterPro" id="IPR009695">
    <property type="entry name" value="Diacylglyc_glucosyltr_N"/>
</dbReference>
<dbReference type="PATRIC" id="fig|29343.3.peg.1041"/>
<proteinExistence type="inferred from homology"/>
<comment type="similarity">
    <text evidence="2">Belongs to the glycosyltransferase 28 family.</text>
</comment>
<evidence type="ECO:0000256" key="3">
    <source>
        <dbReference type="ARBA" id="ARBA00022676"/>
    </source>
</evidence>
<dbReference type="GO" id="GO:0016758">
    <property type="term" value="F:hexosyltransferase activity"/>
    <property type="evidence" value="ECO:0007669"/>
    <property type="project" value="InterPro"/>
</dbReference>
<dbReference type="GO" id="GO:0016020">
    <property type="term" value="C:membrane"/>
    <property type="evidence" value="ECO:0007669"/>
    <property type="project" value="UniProtKB-SubCell"/>
</dbReference>
<dbReference type="InterPro" id="IPR007235">
    <property type="entry name" value="Glyco_trans_28_C"/>
</dbReference>
<reference evidence="8" key="1">
    <citation type="submission" date="2014-07" db="EMBL/GenBank/DDBJ databases">
        <authorList>
            <person name="Wibberg D."/>
        </authorList>
    </citation>
    <scope>NUCLEOTIDE SEQUENCE [LARGE SCALE GENOMIC DNA]</scope>
    <source>
        <strain evidence="8">DG5</strain>
    </source>
</reference>
<comment type="subcellular location">
    <subcellularLocation>
        <location evidence="1">Membrane</location>
    </subcellularLocation>
</comment>
<evidence type="ECO:0000259" key="6">
    <source>
        <dbReference type="Pfam" id="PF06925"/>
    </source>
</evidence>
<evidence type="ECO:0000313" key="8">
    <source>
        <dbReference type="Proteomes" id="UP000032431"/>
    </source>
</evidence>
<keyword evidence="3" id="KW-0328">Glycosyltransferase</keyword>
<dbReference type="PANTHER" id="PTHR43025:SF3">
    <property type="entry name" value="MONOGALACTOSYLDIACYLGLYCEROL SYNTHASE 1, CHLOROPLASTIC"/>
    <property type="match status" value="1"/>
</dbReference>
<dbReference type="OrthoDB" id="9815663at2"/>
<dbReference type="STRING" id="29343.CCDG5_0987"/>
<dbReference type="Pfam" id="PF06925">
    <property type="entry name" value="MGDG_synth"/>
    <property type="match status" value="1"/>
</dbReference>
<dbReference type="KEGG" id="ccel:CCDG5_0987"/>
<dbReference type="InterPro" id="IPR050519">
    <property type="entry name" value="Glycosyltransf_28_UgtP"/>
</dbReference>
<keyword evidence="4" id="KW-0808">Transferase</keyword>
<evidence type="ECO:0000256" key="4">
    <source>
        <dbReference type="ARBA" id="ARBA00022679"/>
    </source>
</evidence>
<gene>
    <name evidence="7" type="ORF">CCDG5_0987</name>
</gene>
<organism evidence="7 8">
    <name type="scientific">[Clostridium] cellulosi</name>
    <dbReference type="NCBI Taxonomy" id="29343"/>
    <lineage>
        <taxon>Bacteria</taxon>
        <taxon>Bacillati</taxon>
        <taxon>Bacillota</taxon>
        <taxon>Clostridia</taxon>
        <taxon>Eubacteriales</taxon>
        <taxon>Oscillospiraceae</taxon>
        <taxon>Oscillospiraceae incertae sedis</taxon>
    </lineage>
</organism>
<dbReference type="PANTHER" id="PTHR43025">
    <property type="entry name" value="MONOGALACTOSYLDIACYLGLYCEROL SYNTHASE"/>
    <property type="match status" value="1"/>
</dbReference>
<dbReference type="HOGENOM" id="CLU_028367_0_1_9"/>
<dbReference type="EMBL" id="LM995447">
    <property type="protein sequence ID" value="CDZ24104.1"/>
    <property type="molecule type" value="Genomic_DNA"/>
</dbReference>
<evidence type="ECO:0000256" key="1">
    <source>
        <dbReference type="ARBA" id="ARBA00004370"/>
    </source>
</evidence>
<dbReference type="AlphaFoldDB" id="A0A078KSJ2"/>
<name>A0A078KSJ2_9FIRM</name>
<evidence type="ECO:0000313" key="7">
    <source>
        <dbReference type="EMBL" id="CDZ24104.1"/>
    </source>
</evidence>
<feature type="domain" description="Diacylglycerol glucosyltransferase N-terminal" evidence="6">
    <location>
        <begin position="14"/>
        <end position="182"/>
    </location>
</feature>
<keyword evidence="8" id="KW-1185">Reference proteome</keyword>
<dbReference type="SUPFAM" id="SSF53756">
    <property type="entry name" value="UDP-Glycosyltransferase/glycogen phosphorylase"/>
    <property type="match status" value="1"/>
</dbReference>
<dbReference type="GO" id="GO:0009247">
    <property type="term" value="P:glycolipid biosynthetic process"/>
    <property type="evidence" value="ECO:0007669"/>
    <property type="project" value="InterPro"/>
</dbReference>
<sequence length="376" mass="42248">MKVLFLTNTAGQGHHSTAKALYDMLKSEGVECRIIDTYEYTDPVRYKIIDRGYLMATSKLPKAYGMFYRAFEKMPKRESLYSPMNVDNFILGLKLKKFFDNEFNPDVIVCTHVFSAQVVNVMKARGWIKAPIIGIVTDYTIHPFWEDVPYVDYIVIASEMLTMQAVKRGISKEKILPLGIPVNPKFSKKIDKAEARDMLGIDRDKLTVLLMSGSMGYGNIANVLAQIDSIDADFQIIAVCGNNNNARLRIKNMKTRKKVYCYGFVNNIDVMMDAADCIVTKPGGLTTSEALAKNLPIVMINPIPGQEERNVEFLLNNGLAINATKTVPVDEALYQLFMYPEKLENMKANIRLIGKPNASRDIANFILSLGSKNNNV</sequence>
<evidence type="ECO:0000259" key="5">
    <source>
        <dbReference type="Pfam" id="PF04101"/>
    </source>
</evidence>
<accession>A0A078KSJ2</accession>
<dbReference type="Proteomes" id="UP000032431">
    <property type="component" value="Chromosome I"/>
</dbReference>